<dbReference type="InterPro" id="IPR011935">
    <property type="entry name" value="CHP02231"/>
</dbReference>
<name>A0A8H6YG51_9AGAR</name>
<dbReference type="Pfam" id="PF13598">
    <property type="entry name" value="DUF4139"/>
    <property type="match status" value="1"/>
</dbReference>
<dbReference type="Proteomes" id="UP000623467">
    <property type="component" value="Unassembled WGS sequence"/>
</dbReference>
<dbReference type="InterPro" id="IPR037291">
    <property type="entry name" value="DUF4139"/>
</dbReference>
<feature type="domain" description="DUF4140" evidence="3">
    <location>
        <begin position="28"/>
        <end position="126"/>
    </location>
</feature>
<reference evidence="4" key="1">
    <citation type="submission" date="2020-05" db="EMBL/GenBank/DDBJ databases">
        <title>Mycena genomes resolve the evolution of fungal bioluminescence.</title>
        <authorList>
            <person name="Tsai I.J."/>
        </authorList>
    </citation>
    <scope>NUCLEOTIDE SEQUENCE</scope>
    <source>
        <strain evidence="4">160909Yilan</strain>
    </source>
</reference>
<evidence type="ECO:0000259" key="3">
    <source>
        <dbReference type="Pfam" id="PF13600"/>
    </source>
</evidence>
<dbReference type="OrthoDB" id="10068793at2759"/>
<dbReference type="InterPro" id="IPR025554">
    <property type="entry name" value="DUF4140"/>
</dbReference>
<feature type="region of interest" description="Disordered" evidence="1">
    <location>
        <begin position="292"/>
        <end position="322"/>
    </location>
</feature>
<evidence type="ECO:0000313" key="4">
    <source>
        <dbReference type="EMBL" id="KAF7357365.1"/>
    </source>
</evidence>
<dbReference type="AlphaFoldDB" id="A0A8H6YG51"/>
<accession>A0A8H6YG51</accession>
<evidence type="ECO:0000259" key="2">
    <source>
        <dbReference type="Pfam" id="PF13598"/>
    </source>
</evidence>
<evidence type="ECO:0000313" key="5">
    <source>
        <dbReference type="Proteomes" id="UP000623467"/>
    </source>
</evidence>
<dbReference type="PANTHER" id="PTHR31005">
    <property type="entry name" value="DUF4139 DOMAIN-CONTAINING PROTEIN"/>
    <property type="match status" value="1"/>
</dbReference>
<comment type="caution">
    <text evidence="4">The sequence shown here is derived from an EMBL/GenBank/DDBJ whole genome shotgun (WGS) entry which is preliminary data.</text>
</comment>
<sequence>MTAEHPPAFEPTGSIELTSVSDSKIISVSLYSSRAEITRLYRFTVKTGQNQVNISGLPNVLEPQSLRVEGRGAATIHDVTVSTAKGEHVPTSSPELAALLSKKEKTSNALARCEKSIASLEQYLASLTVQHLEVSKLESVMENYDATGAKLDAKKSELTEQIRSLDVEIEQERARIAVPHENDKLRVKAAIGVFAQAEGDVEIALIYAVPRATWTAFYDIRVDMSTKEDPINLIYKAAITQSTGESWDDVPLTLETSTPTFGLAIPQLPMWNLDVDRYLGFKSKSRVPAPGALMSRERENYRERSRGGDWAAGGTAESVSEDELEPMQFGGASVTSKGNFSATFRVPGMVSIPSDGEAHNFTIVQLSLKAEMSWISVPKVDTKAHINVGEFCLSDVGIPLTCLLHSAGENHERVGIHAVGRHSQRICRRQLHIALRCPSRKPERKLRLPPWVRLFLLLSSHPASASVSRLPLLPCSVDPSIRITYHPVIKKLSQSGFYTKTANYVFSQRITVFNTKSVPISRLKIVDQIPTSQNSQIEVKLVSPVLTLPTKDNPPAVTSSILKGPKSSNTPAAPQVLSVARGVVAQWNGVDEPDCEVESLGLDRKLNWVCEVAAQAKINLAMEWEVTVSPASAKIVGL</sequence>
<feature type="domain" description="DUF4139" evidence="2">
    <location>
        <begin position="204"/>
        <end position="548"/>
    </location>
</feature>
<evidence type="ECO:0000256" key="1">
    <source>
        <dbReference type="SAM" id="MobiDB-lite"/>
    </source>
</evidence>
<organism evidence="4 5">
    <name type="scientific">Mycena sanguinolenta</name>
    <dbReference type="NCBI Taxonomy" id="230812"/>
    <lineage>
        <taxon>Eukaryota</taxon>
        <taxon>Fungi</taxon>
        <taxon>Dikarya</taxon>
        <taxon>Basidiomycota</taxon>
        <taxon>Agaricomycotina</taxon>
        <taxon>Agaricomycetes</taxon>
        <taxon>Agaricomycetidae</taxon>
        <taxon>Agaricales</taxon>
        <taxon>Marasmiineae</taxon>
        <taxon>Mycenaceae</taxon>
        <taxon>Mycena</taxon>
    </lineage>
</organism>
<dbReference type="NCBIfam" id="TIGR02231">
    <property type="entry name" value="mucoidy inhibitor MuiA family protein"/>
    <property type="match status" value="1"/>
</dbReference>
<dbReference type="PANTHER" id="PTHR31005:SF8">
    <property type="entry name" value="DUF4139 DOMAIN-CONTAINING PROTEIN"/>
    <property type="match status" value="1"/>
</dbReference>
<dbReference type="EMBL" id="JACAZH010000010">
    <property type="protein sequence ID" value="KAF7357365.1"/>
    <property type="molecule type" value="Genomic_DNA"/>
</dbReference>
<proteinExistence type="predicted"/>
<evidence type="ECO:0008006" key="6">
    <source>
        <dbReference type="Google" id="ProtNLM"/>
    </source>
</evidence>
<protein>
    <recommendedName>
        <fullName evidence="6">Mucoidy inhibitor A</fullName>
    </recommendedName>
</protein>
<dbReference type="Pfam" id="PF13600">
    <property type="entry name" value="DUF4140"/>
    <property type="match status" value="1"/>
</dbReference>
<gene>
    <name evidence="4" type="ORF">MSAN_01332500</name>
</gene>
<feature type="compositionally biased region" description="Basic and acidic residues" evidence="1">
    <location>
        <begin position="295"/>
        <end position="307"/>
    </location>
</feature>
<keyword evidence="5" id="KW-1185">Reference proteome</keyword>